<keyword evidence="7" id="KW-0547">Nucleotide-binding</keyword>
<dbReference type="Proteomes" id="UP000178419">
    <property type="component" value="Unassembled WGS sequence"/>
</dbReference>
<evidence type="ECO:0000259" key="13">
    <source>
        <dbReference type="PROSITE" id="PS50109"/>
    </source>
</evidence>
<dbReference type="GO" id="GO:0005524">
    <property type="term" value="F:ATP binding"/>
    <property type="evidence" value="ECO:0007669"/>
    <property type="project" value="UniProtKB-KW"/>
</dbReference>
<keyword evidence="12" id="KW-1133">Transmembrane helix</keyword>
<evidence type="ECO:0000313" key="15">
    <source>
        <dbReference type="Proteomes" id="UP000178419"/>
    </source>
</evidence>
<protein>
    <recommendedName>
        <fullName evidence="3">histidine kinase</fullName>
        <ecNumber evidence="3">2.7.13.3</ecNumber>
    </recommendedName>
</protein>
<comment type="caution">
    <text evidence="14">The sequence shown here is derived from an EMBL/GenBank/DDBJ whole genome shotgun (WGS) entry which is preliminary data.</text>
</comment>
<comment type="subcellular location">
    <subcellularLocation>
        <location evidence="2">Cell membrane</location>
    </subcellularLocation>
</comment>
<dbReference type="SUPFAM" id="SSF55874">
    <property type="entry name" value="ATPase domain of HSP90 chaperone/DNA topoisomerase II/histidine kinase"/>
    <property type="match status" value="1"/>
</dbReference>
<keyword evidence="10" id="KW-0902">Two-component regulatory system</keyword>
<evidence type="ECO:0000256" key="5">
    <source>
        <dbReference type="ARBA" id="ARBA00022553"/>
    </source>
</evidence>
<dbReference type="InterPro" id="IPR036097">
    <property type="entry name" value="HisK_dim/P_sf"/>
</dbReference>
<dbReference type="PANTHER" id="PTHR43547">
    <property type="entry name" value="TWO-COMPONENT HISTIDINE KINASE"/>
    <property type="match status" value="1"/>
</dbReference>
<dbReference type="EMBL" id="MGGE01000014">
    <property type="protein sequence ID" value="OGM21524.1"/>
    <property type="molecule type" value="Genomic_DNA"/>
</dbReference>
<dbReference type="Pfam" id="PF02518">
    <property type="entry name" value="HATPase_c"/>
    <property type="match status" value="1"/>
</dbReference>
<keyword evidence="12" id="KW-0812">Transmembrane</keyword>
<evidence type="ECO:0000256" key="10">
    <source>
        <dbReference type="ARBA" id="ARBA00023012"/>
    </source>
</evidence>
<evidence type="ECO:0000313" key="14">
    <source>
        <dbReference type="EMBL" id="OGM21524.1"/>
    </source>
</evidence>
<keyword evidence="8" id="KW-0418">Kinase</keyword>
<sequence length="442" mass="48945">MPSIFLKVRNLVKPIYSFYPVLIIIAIPLLLIVNTFWNLRSFNRDVNFLIRHHGVSLASSVTPFLEEKLSDSSQASQVLSSMVDANDDLISATLLSKNGQEFAIIASSDPSAGFSEEVSQDVLNNFAASLNQPFAGLSYDPKEGANVWNVVVPIDGSHILSMKLSTEYLDSILSRTSRDSIVILSILVAITIALLVNHFIFYMKSLQAEKLEEIDKLKDEFISMASHELRAPVTALLGYLELLRGKIPKEALPVIQSDLTILNQLTNDLNSLINELLEVSRIEQGRLKVNLTQTDLNSIVNEVVRNMQPLAAQKNLTFTFSQADLPMIVTDPERVKQIMNNLITNAIKYTPQGKVNISSLQKSSLASITVSDSGVGIPPEELPNLFSKFHRIKEEKTKDERGTGLGLWITKQLVETLGGKIYVQSIYGSGSSFTFTLPLTHN</sequence>
<dbReference type="SUPFAM" id="SSF47384">
    <property type="entry name" value="Homodimeric domain of signal transducing histidine kinase"/>
    <property type="match status" value="1"/>
</dbReference>
<dbReference type="GO" id="GO:0000155">
    <property type="term" value="F:phosphorelay sensor kinase activity"/>
    <property type="evidence" value="ECO:0007669"/>
    <property type="project" value="InterPro"/>
</dbReference>
<reference evidence="14 15" key="1">
    <citation type="journal article" date="2016" name="Nat. Commun.">
        <title>Thousands of microbial genomes shed light on interconnected biogeochemical processes in an aquifer system.</title>
        <authorList>
            <person name="Anantharaman K."/>
            <person name="Brown C.T."/>
            <person name="Hug L.A."/>
            <person name="Sharon I."/>
            <person name="Castelle C.J."/>
            <person name="Probst A.J."/>
            <person name="Thomas B.C."/>
            <person name="Singh A."/>
            <person name="Wilkins M.J."/>
            <person name="Karaoz U."/>
            <person name="Brodie E.L."/>
            <person name="Williams K.H."/>
            <person name="Hubbard S.S."/>
            <person name="Banfield J.F."/>
        </authorList>
    </citation>
    <scope>NUCLEOTIDE SEQUENCE [LARGE SCALE GENOMIC DNA]</scope>
</reference>
<accession>A0A1F7Y2I5</accession>
<dbReference type="FunFam" id="3.30.565.10:FF:000023">
    <property type="entry name" value="PAS domain-containing sensor histidine kinase"/>
    <property type="match status" value="1"/>
</dbReference>
<dbReference type="Gene3D" id="3.30.565.10">
    <property type="entry name" value="Histidine kinase-like ATPase, C-terminal domain"/>
    <property type="match status" value="1"/>
</dbReference>
<dbReference type="SMART" id="SM00387">
    <property type="entry name" value="HATPase_c"/>
    <property type="match status" value="1"/>
</dbReference>
<evidence type="ECO:0000256" key="6">
    <source>
        <dbReference type="ARBA" id="ARBA00022679"/>
    </source>
</evidence>
<dbReference type="CDD" id="cd00082">
    <property type="entry name" value="HisKA"/>
    <property type="match status" value="1"/>
</dbReference>
<keyword evidence="6" id="KW-0808">Transferase</keyword>
<comment type="catalytic activity">
    <reaction evidence="1">
        <text>ATP + protein L-histidine = ADP + protein N-phospho-L-histidine.</text>
        <dbReference type="EC" id="2.7.13.3"/>
    </reaction>
</comment>
<organism evidence="14 15">
    <name type="scientific">Candidatus Woesebacteria bacterium RIFCSPHIGHO2_01_FULL_38_9</name>
    <dbReference type="NCBI Taxonomy" id="1802492"/>
    <lineage>
        <taxon>Bacteria</taxon>
        <taxon>Candidatus Woeseibacteriota</taxon>
    </lineage>
</organism>
<dbReference type="InterPro" id="IPR004358">
    <property type="entry name" value="Sig_transdc_His_kin-like_C"/>
</dbReference>
<dbReference type="AlphaFoldDB" id="A0A1F7Y2I5"/>
<dbReference type="InterPro" id="IPR003661">
    <property type="entry name" value="HisK_dim/P_dom"/>
</dbReference>
<evidence type="ECO:0000256" key="1">
    <source>
        <dbReference type="ARBA" id="ARBA00000085"/>
    </source>
</evidence>
<dbReference type="PANTHER" id="PTHR43547:SF2">
    <property type="entry name" value="HYBRID SIGNAL TRANSDUCTION HISTIDINE KINASE C"/>
    <property type="match status" value="1"/>
</dbReference>
<dbReference type="Gene3D" id="1.10.287.130">
    <property type="match status" value="1"/>
</dbReference>
<evidence type="ECO:0000256" key="3">
    <source>
        <dbReference type="ARBA" id="ARBA00012438"/>
    </source>
</evidence>
<feature type="transmembrane region" description="Helical" evidence="12">
    <location>
        <begin position="181"/>
        <end position="203"/>
    </location>
</feature>
<evidence type="ECO:0000256" key="9">
    <source>
        <dbReference type="ARBA" id="ARBA00022840"/>
    </source>
</evidence>
<dbReference type="EC" id="2.7.13.3" evidence="3"/>
<evidence type="ECO:0000256" key="7">
    <source>
        <dbReference type="ARBA" id="ARBA00022741"/>
    </source>
</evidence>
<dbReference type="InterPro" id="IPR005467">
    <property type="entry name" value="His_kinase_dom"/>
</dbReference>
<evidence type="ECO:0000256" key="12">
    <source>
        <dbReference type="SAM" id="Phobius"/>
    </source>
</evidence>
<dbReference type="GO" id="GO:0005886">
    <property type="term" value="C:plasma membrane"/>
    <property type="evidence" value="ECO:0007669"/>
    <property type="project" value="UniProtKB-SubCell"/>
</dbReference>
<evidence type="ECO:0000256" key="8">
    <source>
        <dbReference type="ARBA" id="ARBA00022777"/>
    </source>
</evidence>
<dbReference type="SMART" id="SM00388">
    <property type="entry name" value="HisKA"/>
    <property type="match status" value="1"/>
</dbReference>
<dbReference type="InterPro" id="IPR003594">
    <property type="entry name" value="HATPase_dom"/>
</dbReference>
<keyword evidence="4" id="KW-1003">Cell membrane</keyword>
<keyword evidence="9" id="KW-0067">ATP-binding</keyword>
<keyword evidence="5" id="KW-0597">Phosphoprotein</keyword>
<dbReference type="PRINTS" id="PR00344">
    <property type="entry name" value="BCTRLSENSOR"/>
</dbReference>
<gene>
    <name evidence="14" type="ORF">A2714_00195</name>
</gene>
<evidence type="ECO:0000256" key="4">
    <source>
        <dbReference type="ARBA" id="ARBA00022475"/>
    </source>
</evidence>
<evidence type="ECO:0000256" key="2">
    <source>
        <dbReference type="ARBA" id="ARBA00004236"/>
    </source>
</evidence>
<dbReference type="InterPro" id="IPR036890">
    <property type="entry name" value="HATPase_C_sf"/>
</dbReference>
<evidence type="ECO:0000256" key="11">
    <source>
        <dbReference type="ARBA" id="ARBA00023136"/>
    </source>
</evidence>
<proteinExistence type="predicted"/>
<dbReference type="PROSITE" id="PS50109">
    <property type="entry name" value="HIS_KIN"/>
    <property type="match status" value="1"/>
</dbReference>
<name>A0A1F7Y2I5_9BACT</name>
<feature type="domain" description="Histidine kinase" evidence="13">
    <location>
        <begin position="224"/>
        <end position="441"/>
    </location>
</feature>
<dbReference type="Pfam" id="PF00512">
    <property type="entry name" value="HisKA"/>
    <property type="match status" value="1"/>
</dbReference>
<keyword evidence="11 12" id="KW-0472">Membrane</keyword>
<feature type="transmembrane region" description="Helical" evidence="12">
    <location>
        <begin position="15"/>
        <end position="37"/>
    </location>
</feature>